<gene>
    <name evidence="2" type="ORF">URODEC1_LOCUS69900</name>
</gene>
<dbReference type="CDD" id="cd00121">
    <property type="entry name" value="MATH"/>
    <property type="match status" value="1"/>
</dbReference>
<dbReference type="PANTHER" id="PTHR26379:SF282">
    <property type="entry name" value="OS04G0433000 PROTEIN"/>
    <property type="match status" value="1"/>
</dbReference>
<dbReference type="Proteomes" id="UP001497457">
    <property type="component" value="Chromosome 28b"/>
</dbReference>
<dbReference type="InterPro" id="IPR002083">
    <property type="entry name" value="MATH/TRAF_dom"/>
</dbReference>
<dbReference type="AlphaFoldDB" id="A0ABC9BX06"/>
<evidence type="ECO:0000313" key="2">
    <source>
        <dbReference type="EMBL" id="CAL5010230.1"/>
    </source>
</evidence>
<organism evidence="2 3">
    <name type="scientific">Urochloa decumbens</name>
    <dbReference type="NCBI Taxonomy" id="240449"/>
    <lineage>
        <taxon>Eukaryota</taxon>
        <taxon>Viridiplantae</taxon>
        <taxon>Streptophyta</taxon>
        <taxon>Embryophyta</taxon>
        <taxon>Tracheophyta</taxon>
        <taxon>Spermatophyta</taxon>
        <taxon>Magnoliopsida</taxon>
        <taxon>Liliopsida</taxon>
        <taxon>Poales</taxon>
        <taxon>Poaceae</taxon>
        <taxon>PACMAD clade</taxon>
        <taxon>Panicoideae</taxon>
        <taxon>Panicodae</taxon>
        <taxon>Paniceae</taxon>
        <taxon>Melinidinae</taxon>
        <taxon>Urochloa</taxon>
    </lineage>
</organism>
<accession>A0ABC9BX06</accession>
<dbReference type="EMBL" id="OZ075138">
    <property type="protein sequence ID" value="CAL5010230.1"/>
    <property type="molecule type" value="Genomic_DNA"/>
</dbReference>
<proteinExistence type="predicted"/>
<dbReference type="InterPro" id="IPR008974">
    <property type="entry name" value="TRAF-like"/>
</dbReference>
<feature type="domain" description="MATH" evidence="1">
    <location>
        <begin position="19"/>
        <end position="144"/>
    </location>
</feature>
<dbReference type="PROSITE" id="PS50144">
    <property type="entry name" value="MATH"/>
    <property type="match status" value="1"/>
</dbReference>
<dbReference type="Gene3D" id="2.60.210.10">
    <property type="entry name" value="Apoptosis, Tumor Necrosis Factor Receptor Associated Protein 2, Chain A"/>
    <property type="match status" value="1"/>
</dbReference>
<sequence length="224" mass="24811">MPPPPPSRSASCFVAKPARGFQVLRIDGYSCTKDLPSGERVTSKVFTVGGRHWCVDYYPNGTDAAADESGAIARYLRLVGSATSGGGMYSYYPQIKARVRACYKFSLLDLATGDAAYERPEETNVFKELEGMIREDRLAIRCDVSVTEVAPLPAVVADNTSPAARILGGLAPRHRYNTYDDPLGDELYHGGLDGWREGIRRNQEQLLDDKEYIRRCLAGERPRE</sequence>
<evidence type="ECO:0000313" key="3">
    <source>
        <dbReference type="Proteomes" id="UP001497457"/>
    </source>
</evidence>
<evidence type="ECO:0000259" key="1">
    <source>
        <dbReference type="PROSITE" id="PS50144"/>
    </source>
</evidence>
<reference evidence="2" key="1">
    <citation type="submission" date="2024-10" db="EMBL/GenBank/DDBJ databases">
        <authorList>
            <person name="Ryan C."/>
        </authorList>
    </citation>
    <scope>NUCLEOTIDE SEQUENCE [LARGE SCALE GENOMIC DNA]</scope>
</reference>
<dbReference type="InterPro" id="IPR045005">
    <property type="entry name" value="BPM1-6"/>
</dbReference>
<keyword evidence="3" id="KW-1185">Reference proteome</keyword>
<protein>
    <recommendedName>
        <fullName evidence="1">MATH domain-containing protein</fullName>
    </recommendedName>
</protein>
<name>A0ABC9BX06_9POAL</name>
<dbReference type="SUPFAM" id="SSF49599">
    <property type="entry name" value="TRAF domain-like"/>
    <property type="match status" value="1"/>
</dbReference>
<dbReference type="PANTHER" id="PTHR26379">
    <property type="entry name" value="BTB/POZ AND MATH DOMAIN-CONTAINING PROTEIN 1"/>
    <property type="match status" value="1"/>
</dbReference>
<dbReference type="Pfam" id="PF22486">
    <property type="entry name" value="MATH_2"/>
    <property type="match status" value="1"/>
</dbReference>